<evidence type="ECO:0000313" key="1">
    <source>
        <dbReference type="EMBL" id="KAJ7753584.1"/>
    </source>
</evidence>
<accession>A0AAD7IZ34</accession>
<comment type="caution">
    <text evidence="1">The sequence shown here is derived from an EMBL/GenBank/DDBJ whole genome shotgun (WGS) entry which is preliminary data.</text>
</comment>
<gene>
    <name evidence="1" type="ORF">DFH07DRAFT_960056</name>
</gene>
<protein>
    <submittedName>
        <fullName evidence="1">Uncharacterized protein</fullName>
    </submittedName>
</protein>
<organism evidence="1 2">
    <name type="scientific">Mycena maculata</name>
    <dbReference type="NCBI Taxonomy" id="230809"/>
    <lineage>
        <taxon>Eukaryota</taxon>
        <taxon>Fungi</taxon>
        <taxon>Dikarya</taxon>
        <taxon>Basidiomycota</taxon>
        <taxon>Agaricomycotina</taxon>
        <taxon>Agaricomycetes</taxon>
        <taxon>Agaricomycetidae</taxon>
        <taxon>Agaricales</taxon>
        <taxon>Marasmiineae</taxon>
        <taxon>Mycenaceae</taxon>
        <taxon>Mycena</taxon>
    </lineage>
</organism>
<proteinExistence type="predicted"/>
<keyword evidence="2" id="KW-1185">Reference proteome</keyword>
<sequence>MPRQCRGIFTRPLNMRAPALCMLSICNCTAQMSSVLSQWSQAGFLPSHLQSLELSHCLSEADIPFLIGWLARLPALLRLTIVHNDEISNPSSLTASVENDLFRALASPDGAGPVVGGWLCLSLIHTAPVRNLMNCVPSSWTIPMQYVLNPVFHWHS</sequence>
<reference evidence="1" key="1">
    <citation type="submission" date="2023-03" db="EMBL/GenBank/DDBJ databases">
        <title>Massive genome expansion in bonnet fungi (Mycena s.s.) driven by repeated elements and novel gene families across ecological guilds.</title>
        <authorList>
            <consortium name="Lawrence Berkeley National Laboratory"/>
            <person name="Harder C.B."/>
            <person name="Miyauchi S."/>
            <person name="Viragh M."/>
            <person name="Kuo A."/>
            <person name="Thoen E."/>
            <person name="Andreopoulos B."/>
            <person name="Lu D."/>
            <person name="Skrede I."/>
            <person name="Drula E."/>
            <person name="Henrissat B."/>
            <person name="Morin E."/>
            <person name="Kohler A."/>
            <person name="Barry K."/>
            <person name="LaButti K."/>
            <person name="Morin E."/>
            <person name="Salamov A."/>
            <person name="Lipzen A."/>
            <person name="Mereny Z."/>
            <person name="Hegedus B."/>
            <person name="Baldrian P."/>
            <person name="Stursova M."/>
            <person name="Weitz H."/>
            <person name="Taylor A."/>
            <person name="Grigoriev I.V."/>
            <person name="Nagy L.G."/>
            <person name="Martin F."/>
            <person name="Kauserud H."/>
        </authorList>
    </citation>
    <scope>NUCLEOTIDE SEQUENCE</scope>
    <source>
        <strain evidence="1">CBHHK188m</strain>
    </source>
</reference>
<dbReference type="Proteomes" id="UP001215280">
    <property type="component" value="Unassembled WGS sequence"/>
</dbReference>
<name>A0AAD7IZ34_9AGAR</name>
<dbReference type="AlphaFoldDB" id="A0AAD7IZ34"/>
<dbReference type="SUPFAM" id="SSF52047">
    <property type="entry name" value="RNI-like"/>
    <property type="match status" value="1"/>
</dbReference>
<dbReference type="EMBL" id="JARJLG010000070">
    <property type="protein sequence ID" value="KAJ7753584.1"/>
    <property type="molecule type" value="Genomic_DNA"/>
</dbReference>
<evidence type="ECO:0000313" key="2">
    <source>
        <dbReference type="Proteomes" id="UP001215280"/>
    </source>
</evidence>